<sequence>MHSSPSPRRTNPRLAPHKRKFRRDICNKWNRHSDPELPGSASKTFFDFVRRGQRETGDLTVTTRLQARSKPKRVIFADETSVTGGEDVTQREEADGVPTEDSVRLETEFSRVTAPNGDTPVLPDAEDVDPLTDEELRWANLKIVLRGEESTLSYRAARDAWKMSDHFIQSEDNVLYYVWERGL</sequence>
<keyword evidence="3" id="KW-1185">Reference proteome</keyword>
<dbReference type="Proteomes" id="UP000198211">
    <property type="component" value="Unassembled WGS sequence"/>
</dbReference>
<dbReference type="EMBL" id="NBNE01001395">
    <property type="protein sequence ID" value="OWZ14187.1"/>
    <property type="molecule type" value="Genomic_DNA"/>
</dbReference>
<feature type="region of interest" description="Disordered" evidence="1">
    <location>
        <begin position="80"/>
        <end position="101"/>
    </location>
</feature>
<gene>
    <name evidence="2" type="ORF">PHMEG_00012379</name>
</gene>
<organism evidence="2 3">
    <name type="scientific">Phytophthora megakarya</name>
    <dbReference type="NCBI Taxonomy" id="4795"/>
    <lineage>
        <taxon>Eukaryota</taxon>
        <taxon>Sar</taxon>
        <taxon>Stramenopiles</taxon>
        <taxon>Oomycota</taxon>
        <taxon>Peronosporomycetes</taxon>
        <taxon>Peronosporales</taxon>
        <taxon>Peronosporaceae</taxon>
        <taxon>Phytophthora</taxon>
    </lineage>
</organism>
<comment type="caution">
    <text evidence="2">The sequence shown here is derived from an EMBL/GenBank/DDBJ whole genome shotgun (WGS) entry which is preliminary data.</text>
</comment>
<accession>A0A225WB02</accession>
<protein>
    <submittedName>
        <fullName evidence="2">Uncharacterized protein</fullName>
    </submittedName>
</protein>
<evidence type="ECO:0000256" key="1">
    <source>
        <dbReference type="SAM" id="MobiDB-lite"/>
    </source>
</evidence>
<name>A0A225WB02_9STRA</name>
<evidence type="ECO:0000313" key="2">
    <source>
        <dbReference type="EMBL" id="OWZ14187.1"/>
    </source>
</evidence>
<dbReference type="AlphaFoldDB" id="A0A225WB02"/>
<proteinExistence type="predicted"/>
<evidence type="ECO:0000313" key="3">
    <source>
        <dbReference type="Proteomes" id="UP000198211"/>
    </source>
</evidence>
<feature type="compositionally biased region" description="Basic and acidic residues" evidence="1">
    <location>
        <begin position="23"/>
        <end position="35"/>
    </location>
</feature>
<feature type="region of interest" description="Disordered" evidence="1">
    <location>
        <begin position="1"/>
        <end position="42"/>
    </location>
</feature>
<reference evidence="3" key="1">
    <citation type="submission" date="2017-03" db="EMBL/GenBank/DDBJ databases">
        <title>Phytopthora megakarya and P. palmivora, two closely related causual agents of cacao black pod achieved similar genome size and gene model numbers by different mechanisms.</title>
        <authorList>
            <person name="Ali S."/>
            <person name="Shao J."/>
            <person name="Larry D.J."/>
            <person name="Kronmiller B."/>
            <person name="Shen D."/>
            <person name="Strem M.D."/>
            <person name="Melnick R.L."/>
            <person name="Guiltinan M.J."/>
            <person name="Tyler B.M."/>
            <person name="Meinhardt L.W."/>
            <person name="Bailey B.A."/>
        </authorList>
    </citation>
    <scope>NUCLEOTIDE SEQUENCE [LARGE SCALE GENOMIC DNA]</scope>
    <source>
        <strain evidence="3">zdho120</strain>
    </source>
</reference>